<dbReference type="AlphaFoldDB" id="A0A0F9PDS7"/>
<gene>
    <name evidence="3" type="ORF">LCGC14_0838840</name>
</gene>
<comment type="caution">
    <text evidence="3">The sequence shown here is derived from an EMBL/GenBank/DDBJ whole genome shotgun (WGS) entry which is preliminary data.</text>
</comment>
<dbReference type="Pfam" id="PF07068">
    <property type="entry name" value="Gp23"/>
    <property type="match status" value="1"/>
</dbReference>
<accession>A0A0F9PDS7</accession>
<evidence type="ECO:0008006" key="4">
    <source>
        <dbReference type="Google" id="ProtNLM"/>
    </source>
</evidence>
<keyword evidence="2" id="KW-0946">Virion</keyword>
<sequence>MDSLFENWEETKEALLEGLDDRMAGIVAPVLENQKNHVLAETAAAGAIVAHDVAGFRKILIPMIRRIIPGTIATELVGVQPMQGPVGLVYSLRYKYLEAATHTVANSPFGGFDVAADDELFGNLVPIRAFYSGDTGAAQAAGASGIAGAASTEVDITAATATGVAWPSSLDSSTAGMTDGLAIDGVTPIGGITRGGSGSFLEGSGGRKIGLEVVSQAVEAGSRKLQAGWTIEAMQDLNAQHGLDVESEMTQAMSAEIVQEIDAEIITDLLAIAGTVDTWDGTTVSAGLTPNYVGDRFANLAVLINRVANEIGRKTRRGVGNFMVVSPMIVSVLQSAAKSVFAPSTEGSFKGPNNTAMVGTLNGQLKVYSYLWNQAQPGADAYPGLTPTQDQILIGYKGGNGETDTGYFYCPYIPLMSSGVVVNPLTFQPVVSLMTRYGKTAFTDPNVSLGNSADYYGKIGVDTLSFL</sequence>
<proteinExistence type="predicted"/>
<comment type="subcellular location">
    <subcellularLocation>
        <location evidence="1">Virion</location>
    </subcellularLocation>
</comment>
<evidence type="ECO:0000313" key="3">
    <source>
        <dbReference type="EMBL" id="KKN29965.1"/>
    </source>
</evidence>
<protein>
    <recommendedName>
        <fullName evidence="4">Major capsid protein</fullName>
    </recommendedName>
</protein>
<organism evidence="3">
    <name type="scientific">marine sediment metagenome</name>
    <dbReference type="NCBI Taxonomy" id="412755"/>
    <lineage>
        <taxon>unclassified sequences</taxon>
        <taxon>metagenomes</taxon>
        <taxon>ecological metagenomes</taxon>
    </lineage>
</organism>
<dbReference type="GO" id="GO:0044423">
    <property type="term" value="C:virion component"/>
    <property type="evidence" value="ECO:0007669"/>
    <property type="project" value="UniProtKB-KW"/>
</dbReference>
<reference evidence="3" key="1">
    <citation type="journal article" date="2015" name="Nature">
        <title>Complex archaea that bridge the gap between prokaryotes and eukaryotes.</title>
        <authorList>
            <person name="Spang A."/>
            <person name="Saw J.H."/>
            <person name="Jorgensen S.L."/>
            <person name="Zaremba-Niedzwiedzka K."/>
            <person name="Martijn J."/>
            <person name="Lind A.E."/>
            <person name="van Eijk R."/>
            <person name="Schleper C."/>
            <person name="Guy L."/>
            <person name="Ettema T.J."/>
        </authorList>
    </citation>
    <scope>NUCLEOTIDE SEQUENCE</scope>
</reference>
<evidence type="ECO:0000256" key="1">
    <source>
        <dbReference type="ARBA" id="ARBA00004328"/>
    </source>
</evidence>
<dbReference type="EMBL" id="LAZR01002445">
    <property type="protein sequence ID" value="KKN29965.1"/>
    <property type="molecule type" value="Genomic_DNA"/>
</dbReference>
<name>A0A0F9PDS7_9ZZZZ</name>
<evidence type="ECO:0000256" key="2">
    <source>
        <dbReference type="ARBA" id="ARBA00022844"/>
    </source>
</evidence>
<dbReference type="InterPro" id="IPR010762">
    <property type="entry name" value="Gp23/Gp24_T4-like"/>
</dbReference>